<dbReference type="GO" id="GO:0005829">
    <property type="term" value="C:cytosol"/>
    <property type="evidence" value="ECO:0007669"/>
    <property type="project" value="TreeGrafter"/>
</dbReference>
<keyword evidence="5 9" id="KW-0411">Iron-sulfur</keyword>
<dbReference type="EC" id="4.2.1.12" evidence="9 10"/>
<evidence type="ECO:0000256" key="6">
    <source>
        <dbReference type="ARBA" id="ARBA00023064"/>
    </source>
</evidence>
<keyword evidence="8 9" id="KW-0119">Carbohydrate metabolism</keyword>
<proteinExistence type="inferred from homology"/>
<keyword evidence="14" id="KW-1185">Reference proteome</keyword>
<dbReference type="GO" id="GO:0009255">
    <property type="term" value="P:Entner-Doudoroff pathway through 6-phosphogluconate"/>
    <property type="evidence" value="ECO:0007669"/>
    <property type="project" value="UniProtKB-UniRule"/>
</dbReference>
<organism evidence="13 14">
    <name type="scientific">Erythrobacter longus</name>
    <dbReference type="NCBI Taxonomy" id="1044"/>
    <lineage>
        <taxon>Bacteria</taxon>
        <taxon>Pseudomonadati</taxon>
        <taxon>Pseudomonadota</taxon>
        <taxon>Alphaproteobacteria</taxon>
        <taxon>Sphingomonadales</taxon>
        <taxon>Erythrobacteraceae</taxon>
        <taxon>Erythrobacter/Porphyrobacter group</taxon>
        <taxon>Erythrobacter</taxon>
    </lineage>
</organism>
<dbReference type="PANTHER" id="PTHR43661">
    <property type="entry name" value="D-XYLONATE DEHYDRATASE"/>
    <property type="match status" value="1"/>
</dbReference>
<evidence type="ECO:0000256" key="1">
    <source>
        <dbReference type="ARBA" id="ARBA00006486"/>
    </source>
</evidence>
<comment type="catalytic activity">
    <reaction evidence="9">
        <text>6-phospho-D-gluconate = 2-dehydro-3-deoxy-6-phospho-D-gluconate + H2O</text>
        <dbReference type="Rhea" id="RHEA:17277"/>
        <dbReference type="ChEBI" id="CHEBI:15377"/>
        <dbReference type="ChEBI" id="CHEBI:57569"/>
        <dbReference type="ChEBI" id="CHEBI:58759"/>
        <dbReference type="EC" id="4.2.1.12"/>
    </reaction>
</comment>
<evidence type="ECO:0000256" key="2">
    <source>
        <dbReference type="ARBA" id="ARBA00022485"/>
    </source>
</evidence>
<dbReference type="Pfam" id="PF00920">
    <property type="entry name" value="ILVD_EDD_N"/>
    <property type="match status" value="1"/>
</dbReference>
<feature type="binding site" evidence="9">
    <location>
        <position position="156"/>
    </location>
    <ligand>
        <name>[4Fe-4S] cluster</name>
        <dbReference type="ChEBI" id="CHEBI:49883"/>
    </ligand>
</feature>
<evidence type="ECO:0000259" key="12">
    <source>
        <dbReference type="Pfam" id="PF24877"/>
    </source>
</evidence>
<keyword evidence="6 9" id="KW-0311">Gluconate utilization</keyword>
<gene>
    <name evidence="9" type="primary">edd</name>
    <name evidence="13" type="ORF">EH31_09105</name>
</gene>
<dbReference type="GO" id="GO:0004456">
    <property type="term" value="F:phosphogluconate dehydratase activity"/>
    <property type="evidence" value="ECO:0007669"/>
    <property type="project" value="UniProtKB-UniRule"/>
</dbReference>
<comment type="function">
    <text evidence="9">Catalyzes the dehydration of 6-phospho-D-gluconate to 2-dehydro-3-deoxy-6-phospho-D-gluconate.</text>
</comment>
<dbReference type="HAMAP" id="MF_02094">
    <property type="entry name" value="Edd"/>
    <property type="match status" value="1"/>
</dbReference>
<dbReference type="Gene3D" id="3.50.30.80">
    <property type="entry name" value="IlvD/EDD C-terminal domain-like"/>
    <property type="match status" value="1"/>
</dbReference>
<dbReference type="InterPro" id="IPR056740">
    <property type="entry name" value="ILV_EDD_C"/>
</dbReference>
<dbReference type="GO" id="GO:0019521">
    <property type="term" value="P:D-gluconate metabolic process"/>
    <property type="evidence" value="ECO:0007669"/>
    <property type="project" value="UniProtKB-KW"/>
</dbReference>
<name>A0A074MXA2_ERYLO</name>
<comment type="pathway">
    <text evidence="9">Carbohydrate metabolism; Entner-Doudoroff pathway.</text>
</comment>
<dbReference type="NCBIfam" id="TIGR01196">
    <property type="entry name" value="edd"/>
    <property type="match status" value="1"/>
</dbReference>
<reference evidence="13 14" key="1">
    <citation type="submission" date="2014-04" db="EMBL/GenBank/DDBJ databases">
        <title>A comprehensive comparison of genomes of Erythrobacter spp. strains.</title>
        <authorList>
            <person name="Zheng Q."/>
        </authorList>
    </citation>
    <scope>NUCLEOTIDE SEQUENCE [LARGE SCALE GENOMIC DNA]</scope>
    <source>
        <strain evidence="13 14">DSM 6997</strain>
    </source>
</reference>
<dbReference type="InterPro" id="IPR042096">
    <property type="entry name" value="Dihydro-acid_dehy_C"/>
</dbReference>
<dbReference type="SUPFAM" id="SSF52016">
    <property type="entry name" value="LeuD/IlvD-like"/>
    <property type="match status" value="1"/>
</dbReference>
<dbReference type="STRING" id="1044.EH31_09105"/>
<dbReference type="SUPFAM" id="SSF143975">
    <property type="entry name" value="IlvD/EDD N-terminal domain-like"/>
    <property type="match status" value="1"/>
</dbReference>
<keyword evidence="7 9" id="KW-0456">Lyase</keyword>
<dbReference type="Proteomes" id="UP000027647">
    <property type="component" value="Unassembled WGS sequence"/>
</dbReference>
<dbReference type="InterPro" id="IPR037237">
    <property type="entry name" value="IlvD/EDD_N"/>
</dbReference>
<accession>A0A074MXA2</accession>
<dbReference type="GO" id="GO:0051539">
    <property type="term" value="F:4 iron, 4 sulfur cluster binding"/>
    <property type="evidence" value="ECO:0007669"/>
    <property type="project" value="UniProtKB-UniRule"/>
</dbReference>
<keyword evidence="3 9" id="KW-0479">Metal-binding</keyword>
<evidence type="ECO:0000313" key="13">
    <source>
        <dbReference type="EMBL" id="KEO90237.1"/>
    </source>
</evidence>
<dbReference type="Pfam" id="PF24877">
    <property type="entry name" value="ILV_EDD_C"/>
    <property type="match status" value="1"/>
</dbReference>
<dbReference type="PROSITE" id="PS00886">
    <property type="entry name" value="ILVD_EDD_1"/>
    <property type="match status" value="1"/>
</dbReference>
<dbReference type="AlphaFoldDB" id="A0A074MXA2"/>
<dbReference type="RefSeq" id="WP_034959703.1">
    <property type="nucleotide sequence ID" value="NZ_JMIW01000003.1"/>
</dbReference>
<dbReference type="UniPathway" id="UPA00226"/>
<evidence type="ECO:0000256" key="5">
    <source>
        <dbReference type="ARBA" id="ARBA00023014"/>
    </source>
</evidence>
<dbReference type="EMBL" id="JMIW01000003">
    <property type="protein sequence ID" value="KEO90237.1"/>
    <property type="molecule type" value="Genomic_DNA"/>
</dbReference>
<dbReference type="OrthoDB" id="9807077at2"/>
<dbReference type="InterPro" id="IPR020558">
    <property type="entry name" value="DiOHA_6PGluconate_deHydtase_CS"/>
</dbReference>
<evidence type="ECO:0000256" key="9">
    <source>
        <dbReference type="HAMAP-Rule" id="MF_02094"/>
    </source>
</evidence>
<evidence type="ECO:0000256" key="8">
    <source>
        <dbReference type="ARBA" id="ARBA00023277"/>
    </source>
</evidence>
<dbReference type="PANTHER" id="PTHR43661:SF1">
    <property type="entry name" value="PHOSPHOGLUCONATE DEHYDRATASE"/>
    <property type="match status" value="1"/>
</dbReference>
<dbReference type="InterPro" id="IPR004786">
    <property type="entry name" value="6-phosphgluc_deHydtase"/>
</dbReference>
<dbReference type="InterPro" id="IPR000581">
    <property type="entry name" value="ILV_EDD_N"/>
</dbReference>
<comment type="caution">
    <text evidence="13">The sequence shown here is derived from an EMBL/GenBank/DDBJ whole genome shotgun (WGS) entry which is preliminary data.</text>
</comment>
<feature type="domain" description="Dihydroxy-acid/6-phosphogluconate dehydratase C-terminal" evidence="12">
    <location>
        <begin position="405"/>
        <end position="592"/>
    </location>
</feature>
<feature type="domain" description="Dihydroxy-acid/6-phosphogluconate dehydratase N-terminal" evidence="11">
    <location>
        <begin position="68"/>
        <end position="378"/>
    </location>
</feature>
<evidence type="ECO:0000256" key="10">
    <source>
        <dbReference type="NCBIfam" id="TIGR01196"/>
    </source>
</evidence>
<keyword evidence="4 9" id="KW-0408">Iron</keyword>
<dbReference type="eggNOG" id="COG0129">
    <property type="taxonomic scope" value="Bacteria"/>
</dbReference>
<dbReference type="GO" id="GO:0046872">
    <property type="term" value="F:metal ion binding"/>
    <property type="evidence" value="ECO:0007669"/>
    <property type="project" value="UniProtKB-KW"/>
</dbReference>
<sequence>MSNLNPTIERVTQRIIERSKPSRKGYLDLMQREADRRPERSAVSCSVLAHAFAGALEDQDALKDNRGPNIGIVTAYNDMLSAHQPYGRYPDRMKIYAREVGATAQVAGGTPAMCDGVTQGEDGMELSLFSRDNIAMATGVALSHQMYDGAAFLGICDKIVPGLLMGALRFGHLPAIFVPSGPMPSGISNKQKQETRQKYASGEVGRDALLESELASYHSPGTCTFFGTANSNQMMMEMMGLHVPGSAFVQPGTKLRQALDRAAVHRLAELSGTTERTLAQVIDEKAIVNAVIGLLATGGSTNHAIHIPAMARAAGIIIDWSDMAELSSAVPLLARVYPNGSGDVNQFHAAGGMGYVISELLDAGLAHGDILTVWEDGLDAYRAEPVWEEDTLQWNRVEASKDDTMLRPASAPFQDDGGMKLLTGNLGRACFKSSAVAKERYTITARARVFQTQEAVKEAFQNGELDRDVVVVVRFQGPRANGMPELHGLTPSLGVLQDKGFRVALVTDGRMSGASGKVPAAIHCSPEAYGGGPLSLLEDGDEITVCAATGTLSTSADLSARTPAPDPVQEWGVGRELFRMMQVHADEAEKGASAMLVAAGL</sequence>
<feature type="binding site" evidence="9">
    <location>
        <position position="223"/>
    </location>
    <ligand>
        <name>[4Fe-4S] cluster</name>
        <dbReference type="ChEBI" id="CHEBI:49883"/>
    </ligand>
</feature>
<dbReference type="PROSITE" id="PS00887">
    <property type="entry name" value="ILVD_EDD_2"/>
    <property type="match status" value="1"/>
</dbReference>
<evidence type="ECO:0000256" key="3">
    <source>
        <dbReference type="ARBA" id="ARBA00022723"/>
    </source>
</evidence>
<evidence type="ECO:0000256" key="7">
    <source>
        <dbReference type="ARBA" id="ARBA00023239"/>
    </source>
</evidence>
<keyword evidence="2 9" id="KW-0004">4Fe-4S</keyword>
<comment type="cofactor">
    <cofactor evidence="9">
        <name>[4Fe-4S] cluster</name>
        <dbReference type="ChEBI" id="CHEBI:49883"/>
    </cofactor>
    <text evidence="9">Binds 1 [4Fe-4S] cluster.</text>
</comment>
<evidence type="ECO:0000256" key="4">
    <source>
        <dbReference type="ARBA" id="ARBA00023004"/>
    </source>
</evidence>
<comment type="similarity">
    <text evidence="1 9">Belongs to the IlvD/Edd family.</text>
</comment>
<protein>
    <recommendedName>
        <fullName evidence="9 10">Phosphogluconate dehydratase</fullName>
        <ecNumber evidence="9 10">4.2.1.12</ecNumber>
    </recommendedName>
</protein>
<evidence type="ECO:0000259" key="11">
    <source>
        <dbReference type="Pfam" id="PF00920"/>
    </source>
</evidence>
<evidence type="ECO:0000313" key="14">
    <source>
        <dbReference type="Proteomes" id="UP000027647"/>
    </source>
</evidence>